<dbReference type="HAMAP" id="MF_00528">
    <property type="entry name" value="Maf"/>
    <property type="match status" value="1"/>
</dbReference>
<dbReference type="GO" id="GO:0047429">
    <property type="term" value="F:nucleoside triphosphate diphosphatase activity"/>
    <property type="evidence" value="ECO:0007669"/>
    <property type="project" value="UniProtKB-EC"/>
</dbReference>
<evidence type="ECO:0000256" key="1">
    <source>
        <dbReference type="ARBA" id="ARBA00001968"/>
    </source>
</evidence>
<feature type="site" description="Important for substrate specificity" evidence="4">
    <location>
        <position position="156"/>
    </location>
</feature>
<dbReference type="PANTHER" id="PTHR43213">
    <property type="entry name" value="BIFUNCTIONAL DTTP/UTP PYROPHOSPHATASE/METHYLTRANSFERASE PROTEIN-RELATED"/>
    <property type="match status" value="1"/>
</dbReference>
<keyword evidence="4" id="KW-0963">Cytoplasm</keyword>
<keyword evidence="3 4" id="KW-0546">Nucleotide metabolism</keyword>
<comment type="catalytic activity">
    <reaction evidence="4">
        <text>dTTP + H2O = dTMP + diphosphate + H(+)</text>
        <dbReference type="Rhea" id="RHEA:28534"/>
        <dbReference type="ChEBI" id="CHEBI:15377"/>
        <dbReference type="ChEBI" id="CHEBI:15378"/>
        <dbReference type="ChEBI" id="CHEBI:33019"/>
        <dbReference type="ChEBI" id="CHEBI:37568"/>
        <dbReference type="ChEBI" id="CHEBI:63528"/>
        <dbReference type="EC" id="3.6.1.9"/>
    </reaction>
</comment>
<dbReference type="NCBIfam" id="TIGR00172">
    <property type="entry name" value="maf"/>
    <property type="match status" value="1"/>
</dbReference>
<dbReference type="Pfam" id="PF02545">
    <property type="entry name" value="Maf"/>
    <property type="match status" value="1"/>
</dbReference>
<accession>A0A8J7K7G9</accession>
<comment type="cofactor">
    <cofactor evidence="1 4">
        <name>a divalent metal cation</name>
        <dbReference type="ChEBI" id="CHEBI:60240"/>
    </cofactor>
</comment>
<feature type="active site" description="Proton acceptor" evidence="4">
    <location>
        <position position="73"/>
    </location>
</feature>
<comment type="similarity">
    <text evidence="4">Belongs to the Maf family. YhdE subfamily.</text>
</comment>
<comment type="function">
    <text evidence="4">Nucleoside triphosphate pyrophosphatase that hydrolyzes dTTP and UTP. May have a dual role in cell division arrest and in preventing the incorporation of modified nucleotides into cellular nucleic acids.</text>
</comment>
<proteinExistence type="inferred from homology"/>
<comment type="catalytic activity">
    <reaction evidence="4">
        <text>UTP + H2O = UMP + diphosphate + H(+)</text>
        <dbReference type="Rhea" id="RHEA:29395"/>
        <dbReference type="ChEBI" id="CHEBI:15377"/>
        <dbReference type="ChEBI" id="CHEBI:15378"/>
        <dbReference type="ChEBI" id="CHEBI:33019"/>
        <dbReference type="ChEBI" id="CHEBI:46398"/>
        <dbReference type="ChEBI" id="CHEBI:57865"/>
        <dbReference type="EC" id="3.6.1.9"/>
    </reaction>
</comment>
<dbReference type="RefSeq" id="WP_194114542.1">
    <property type="nucleotide sequence ID" value="NZ_JADFUA010000001.1"/>
</dbReference>
<feature type="site" description="Important for substrate specificity" evidence="4">
    <location>
        <position position="74"/>
    </location>
</feature>
<name>A0A8J7K7G9_9NEIS</name>
<comment type="caution">
    <text evidence="5">The sequence shown here is derived from an EMBL/GenBank/DDBJ whole genome shotgun (WGS) entry which is preliminary data.</text>
</comment>
<sequence length="196" mass="20280">MTDIQLYLASGSPRRRELLAQLGVRFAVIRADIDETPLPDETVEAYVLRLAREKALAGWRAAGEPALPVLGADTTVAHDGRILGKPADAADAAAMLRDLSGSTHAVLTAVAVCAGGEVEVTLSASSVRFMPLGEAQIAAYVASGEPLDKAGAYGIQGWGGLFVSDLSGSFTGVMGLPVHETALLLARYGLGHLAEA</sequence>
<comment type="caution">
    <text evidence="4">Lacks conserved residue(s) required for the propagation of feature annotation.</text>
</comment>
<dbReference type="AlphaFoldDB" id="A0A8J7K7G9"/>
<dbReference type="CDD" id="cd00555">
    <property type="entry name" value="Maf"/>
    <property type="match status" value="1"/>
</dbReference>
<reference evidence="5 6" key="1">
    <citation type="submission" date="2020-10" db="EMBL/GenBank/DDBJ databases">
        <title>The genome sequence of Chitinilyticum litopenaei 4Y14.</title>
        <authorList>
            <person name="Liu Y."/>
        </authorList>
    </citation>
    <scope>NUCLEOTIDE SEQUENCE [LARGE SCALE GENOMIC DNA]</scope>
    <source>
        <strain evidence="5 6">4Y14</strain>
    </source>
</reference>
<keyword evidence="6" id="KW-1185">Reference proteome</keyword>
<evidence type="ECO:0000313" key="6">
    <source>
        <dbReference type="Proteomes" id="UP000604481"/>
    </source>
</evidence>
<dbReference type="InterPro" id="IPR003697">
    <property type="entry name" value="Maf-like"/>
</dbReference>
<dbReference type="InterPro" id="IPR029001">
    <property type="entry name" value="ITPase-like_fam"/>
</dbReference>
<dbReference type="PANTHER" id="PTHR43213:SF5">
    <property type="entry name" value="BIFUNCTIONAL DTTP_UTP PYROPHOSPHATASE_METHYLTRANSFERASE PROTEIN-RELATED"/>
    <property type="match status" value="1"/>
</dbReference>
<comment type="subcellular location">
    <subcellularLocation>
        <location evidence="4">Cytoplasm</location>
    </subcellularLocation>
</comment>
<evidence type="ECO:0000313" key="5">
    <source>
        <dbReference type="EMBL" id="MBE9608038.1"/>
    </source>
</evidence>
<dbReference type="EMBL" id="JADFUA010000001">
    <property type="protein sequence ID" value="MBE9608038.1"/>
    <property type="molecule type" value="Genomic_DNA"/>
</dbReference>
<dbReference type="EC" id="3.6.1.9" evidence="4"/>
<evidence type="ECO:0000256" key="4">
    <source>
        <dbReference type="HAMAP-Rule" id="MF_00528"/>
    </source>
</evidence>
<dbReference type="GO" id="GO:0005737">
    <property type="term" value="C:cytoplasm"/>
    <property type="evidence" value="ECO:0007669"/>
    <property type="project" value="UniProtKB-SubCell"/>
</dbReference>
<gene>
    <name evidence="5" type="primary">maf</name>
    <name evidence="5" type="ORF">INR99_01625</name>
</gene>
<keyword evidence="2 4" id="KW-0378">Hydrolase</keyword>
<dbReference type="Gene3D" id="3.90.950.10">
    <property type="match status" value="1"/>
</dbReference>
<protein>
    <recommendedName>
        <fullName evidence="4">dTTP/UTP pyrophosphatase</fullName>
        <shortName evidence="4">dTTPase/UTPase</shortName>
        <ecNumber evidence="4">3.6.1.9</ecNumber>
    </recommendedName>
    <alternativeName>
        <fullName evidence="4">Nucleoside triphosphate pyrophosphatase</fullName>
    </alternativeName>
    <alternativeName>
        <fullName evidence="4">Nucleotide pyrophosphatase</fullName>
        <shortName evidence="4">Nucleotide PPase</shortName>
    </alternativeName>
</protein>
<dbReference type="Proteomes" id="UP000604481">
    <property type="component" value="Unassembled WGS sequence"/>
</dbReference>
<organism evidence="5 6">
    <name type="scientific">Chitinilyticum piscinae</name>
    <dbReference type="NCBI Taxonomy" id="2866724"/>
    <lineage>
        <taxon>Bacteria</taxon>
        <taxon>Pseudomonadati</taxon>
        <taxon>Pseudomonadota</taxon>
        <taxon>Betaproteobacteria</taxon>
        <taxon>Neisseriales</taxon>
        <taxon>Chitinibacteraceae</taxon>
        <taxon>Chitinilyticum</taxon>
    </lineage>
</organism>
<feature type="site" description="Important for substrate specificity" evidence="4">
    <location>
        <position position="14"/>
    </location>
</feature>
<dbReference type="SUPFAM" id="SSF52972">
    <property type="entry name" value="ITPase-like"/>
    <property type="match status" value="1"/>
</dbReference>
<evidence type="ECO:0000256" key="3">
    <source>
        <dbReference type="ARBA" id="ARBA00023080"/>
    </source>
</evidence>
<evidence type="ECO:0000256" key="2">
    <source>
        <dbReference type="ARBA" id="ARBA00022801"/>
    </source>
</evidence>
<dbReference type="GO" id="GO:0009117">
    <property type="term" value="P:nucleotide metabolic process"/>
    <property type="evidence" value="ECO:0007669"/>
    <property type="project" value="UniProtKB-KW"/>
</dbReference>
<dbReference type="PIRSF" id="PIRSF006305">
    <property type="entry name" value="Maf"/>
    <property type="match status" value="1"/>
</dbReference>